<dbReference type="GO" id="GO:0005789">
    <property type="term" value="C:endoplasmic reticulum membrane"/>
    <property type="evidence" value="ECO:0007669"/>
    <property type="project" value="UniProtKB-SubCell"/>
</dbReference>
<comment type="similarity">
    <text evidence="10">Belongs to the glycosyltransferase group 1 family.</text>
</comment>
<reference evidence="13" key="1">
    <citation type="submission" date="2020-01" db="EMBL/GenBank/DDBJ databases">
        <authorList>
            <person name="Mishra B."/>
        </authorList>
    </citation>
    <scope>NUCLEOTIDE SEQUENCE [LARGE SCALE GENOMIC DNA]</scope>
</reference>
<evidence type="ECO:0000313" key="14">
    <source>
        <dbReference type="Proteomes" id="UP000467841"/>
    </source>
</evidence>
<proteinExistence type="inferred from homology"/>
<evidence type="ECO:0000256" key="5">
    <source>
        <dbReference type="ARBA" id="ARBA00022824"/>
    </source>
</evidence>
<dbReference type="EC" id="2.4.1.257" evidence="10"/>
<evidence type="ECO:0000256" key="1">
    <source>
        <dbReference type="ARBA" id="ARBA00004922"/>
    </source>
</evidence>
<dbReference type="Gene3D" id="3.40.50.2000">
    <property type="entry name" value="Glycogen Phosphorylase B"/>
    <property type="match status" value="2"/>
</dbReference>
<gene>
    <name evidence="13" type="ORF">MERR_LOCUS43928</name>
</gene>
<evidence type="ECO:0000256" key="8">
    <source>
        <dbReference type="ARBA" id="ARBA00045103"/>
    </source>
</evidence>
<evidence type="ECO:0000256" key="4">
    <source>
        <dbReference type="ARBA" id="ARBA00022692"/>
    </source>
</evidence>
<evidence type="ECO:0000256" key="3">
    <source>
        <dbReference type="ARBA" id="ARBA00022679"/>
    </source>
</evidence>
<dbReference type="PANTHER" id="PTHR45918">
    <property type="entry name" value="ALPHA-1,3/1,6-MANNOSYLTRANSFERASE ALG2"/>
    <property type="match status" value="1"/>
</dbReference>
<evidence type="ECO:0000256" key="2">
    <source>
        <dbReference type="ARBA" id="ARBA00022676"/>
    </source>
</evidence>
<dbReference type="EC" id="2.4.1.132" evidence="10"/>
<evidence type="ECO:0000256" key="6">
    <source>
        <dbReference type="ARBA" id="ARBA00022989"/>
    </source>
</evidence>
<comment type="subcellular location">
    <subcellularLocation>
        <location evidence="10">Endoplasmic reticulum membrane</location>
        <topology evidence="10">Single-pass membrane protein</topology>
    </subcellularLocation>
</comment>
<dbReference type="InterPro" id="IPR001296">
    <property type="entry name" value="Glyco_trans_1"/>
</dbReference>
<sequence>MRPNPTTRPGSEVSVLIFEDTKTEKSDSKMEEKRRSKMNIAIIHPDLGIGGAERLIVDAAVELASHGHKVHVFTSHHDKSRCFEETLSGIFGVTVYGSFLPRHIFYRLHAVCAYLRCLFVALCVILGWSSFDVILADQVSVVIPLLKHKRPTKVVFYCHFPDLLLAQHTSPLRRMYRKPIDFIEEETTGMADLILVNSKFTESTFANTFKRLNARGVRPDVLYPAVNVNQFDKPLAYKLNFLSINRFERKKNIELAVSAFAILCKDKEDLDDITLTVAGGYDERLRENVEYLEDLKSLAKKQGVSDRVNFIASCSTPERNELLSNCLCVLYTPTDEHFGIVPLEAMAAYKPVIACNSGGPVETVKSGVTGYLCEPTPEDFSKAMAKFIGNSELADRMGTEARNHVVESFSTKTFGQRLNQFITDVWCFKQD</sequence>
<dbReference type="GO" id="GO:0004378">
    <property type="term" value="F:GDP-Man:Man(1)GlcNAc(2)-PP-Dol alpha-1,3-mannosyltransferase activity"/>
    <property type="evidence" value="ECO:0007669"/>
    <property type="project" value="UniProtKB-UniRule"/>
</dbReference>
<keyword evidence="7" id="KW-0472">Membrane</keyword>
<evidence type="ECO:0000259" key="12">
    <source>
        <dbReference type="Pfam" id="PF13439"/>
    </source>
</evidence>
<dbReference type="AlphaFoldDB" id="A0A6D2KIJ4"/>
<evidence type="ECO:0000259" key="11">
    <source>
        <dbReference type="Pfam" id="PF00534"/>
    </source>
</evidence>
<dbReference type="InterPro" id="IPR028098">
    <property type="entry name" value="Glyco_trans_4-like_N"/>
</dbReference>
<keyword evidence="14" id="KW-1185">Reference proteome</keyword>
<comment type="caution">
    <text evidence="13">The sequence shown here is derived from an EMBL/GenBank/DDBJ whole genome shotgun (WGS) entry which is preliminary data.</text>
</comment>
<name>A0A6D2KIJ4_9BRAS</name>
<keyword evidence="5" id="KW-0256">Endoplasmic reticulum</keyword>
<dbReference type="UniPathway" id="UPA00378"/>
<accession>A0A6D2KIJ4</accession>
<dbReference type="FunFam" id="3.40.50.2000:FF:000132">
    <property type="entry name" value="alpha-1,3/1,6-mannosyltransferase ALG2"/>
    <property type="match status" value="1"/>
</dbReference>
<organism evidence="13 14">
    <name type="scientific">Microthlaspi erraticum</name>
    <dbReference type="NCBI Taxonomy" id="1685480"/>
    <lineage>
        <taxon>Eukaryota</taxon>
        <taxon>Viridiplantae</taxon>
        <taxon>Streptophyta</taxon>
        <taxon>Embryophyta</taxon>
        <taxon>Tracheophyta</taxon>
        <taxon>Spermatophyta</taxon>
        <taxon>Magnoliopsida</taxon>
        <taxon>eudicotyledons</taxon>
        <taxon>Gunneridae</taxon>
        <taxon>Pentapetalae</taxon>
        <taxon>rosids</taxon>
        <taxon>malvids</taxon>
        <taxon>Brassicales</taxon>
        <taxon>Brassicaceae</taxon>
        <taxon>Coluteocarpeae</taxon>
        <taxon>Microthlaspi</taxon>
    </lineage>
</organism>
<comment type="pathway">
    <text evidence="1 10">Protein modification; protein glycosylation.</text>
</comment>
<feature type="domain" description="Glycosyl transferase family 1" evidence="11">
    <location>
        <begin position="241"/>
        <end position="403"/>
    </location>
</feature>
<evidence type="ECO:0000313" key="13">
    <source>
        <dbReference type="EMBL" id="CAA7056692.1"/>
    </source>
</evidence>
<evidence type="ECO:0000256" key="10">
    <source>
        <dbReference type="RuleBase" id="RU367136"/>
    </source>
</evidence>
<dbReference type="Pfam" id="PF13439">
    <property type="entry name" value="Glyco_transf_4"/>
    <property type="match status" value="1"/>
</dbReference>
<dbReference type="InterPro" id="IPR027054">
    <property type="entry name" value="ALG2"/>
</dbReference>
<dbReference type="GO" id="GO:0102704">
    <property type="term" value="F:GDP-Man:Man(2)GlcNAc(2)-PP-Dol alpha-1,6-mannosyltransferase activity"/>
    <property type="evidence" value="ECO:0007669"/>
    <property type="project" value="UniProtKB-UniRule"/>
</dbReference>
<keyword evidence="4" id="KW-0812">Transmembrane</keyword>
<protein>
    <recommendedName>
        <fullName evidence="10">Alpha-1,3/1,6-mannosyltransferase ALG2</fullName>
        <ecNumber evidence="10">2.4.1.132</ecNumber>
        <ecNumber evidence="10">2.4.1.257</ecNumber>
    </recommendedName>
    <alternativeName>
        <fullName evidence="10">GDP-Man:Man(1)GlcNAc(2)-PP-Dol alpha-1,3-mannosyltransferase</fullName>
    </alternativeName>
</protein>
<evidence type="ECO:0000256" key="7">
    <source>
        <dbReference type="ARBA" id="ARBA00023136"/>
    </source>
</evidence>
<feature type="domain" description="Glycosyltransferase subfamily 4-like N-terminal" evidence="12">
    <location>
        <begin position="49"/>
        <end position="227"/>
    </location>
</feature>
<comment type="function">
    <text evidence="10">Mannosylates Man(2)GlcNAc(2)-dolichol diphosphate and Man(1)GlcNAc(2)-dolichol diphosphate to form Man(3)GlcNAc(2)-dolichol diphosphate.</text>
</comment>
<dbReference type="CDD" id="cd03805">
    <property type="entry name" value="GT4_ALG2-like"/>
    <property type="match status" value="1"/>
</dbReference>
<evidence type="ECO:0000256" key="9">
    <source>
        <dbReference type="ARBA" id="ARBA00045104"/>
    </source>
</evidence>
<dbReference type="FunFam" id="3.40.50.2000:FF:000137">
    <property type="entry name" value="alpha-1,3/1,6-mannosyltransferase ALG2"/>
    <property type="match status" value="1"/>
</dbReference>
<dbReference type="SUPFAM" id="SSF53756">
    <property type="entry name" value="UDP-Glycosyltransferase/glycogen phosphorylase"/>
    <property type="match status" value="1"/>
</dbReference>
<comment type="catalytic activity">
    <reaction evidence="9 10">
        <text>an alpha-D-Man-(1-&gt;3)-beta-D-Man-(1-&gt;4)-beta-D-GlcNAc-(1-&gt;4)-alpha-D-GlcNAc-diphospho-di-trans,poly-cis-dolichol + GDP-alpha-D-mannose = an alpha-D-Man-(1-&gt;3)-[alpha-D-Man-(1-&gt;6)]-beta-D-Man-(1-&gt;4)-beta-D-GlcNAc-(1-&gt;4)-alpha-D-GlcNAc-diphospho-di-trans,poly-cis-dolichol + GDP + H(+)</text>
        <dbReference type="Rhea" id="RHEA:29519"/>
        <dbReference type="Rhea" id="RHEA-COMP:19513"/>
        <dbReference type="Rhea" id="RHEA-COMP:19515"/>
        <dbReference type="ChEBI" id="CHEBI:15378"/>
        <dbReference type="ChEBI" id="CHEBI:57527"/>
        <dbReference type="ChEBI" id="CHEBI:58189"/>
        <dbReference type="ChEBI" id="CHEBI:132510"/>
        <dbReference type="ChEBI" id="CHEBI:132511"/>
        <dbReference type="EC" id="2.4.1.257"/>
    </reaction>
    <physiologicalReaction direction="left-to-right" evidence="9 10">
        <dbReference type="Rhea" id="RHEA:29520"/>
    </physiologicalReaction>
</comment>
<keyword evidence="3 10" id="KW-0808">Transferase</keyword>
<keyword evidence="2 10" id="KW-0328">Glycosyltransferase</keyword>
<keyword evidence="6" id="KW-1133">Transmembrane helix</keyword>
<dbReference type="Proteomes" id="UP000467841">
    <property type="component" value="Unassembled WGS sequence"/>
</dbReference>
<dbReference type="OrthoDB" id="448893at2759"/>
<comment type="catalytic activity">
    <reaction evidence="8 10">
        <text>a beta-D-Man-(1-&gt;4)-beta-D-GlcNAc-(1-&gt;4)-alpha-D-GlcNAc-diphospho-di-trans,poly-cis-dolichol + GDP-alpha-D-mannose = an alpha-D-Man-(1-&gt;3)-beta-D-Man-(1-&gt;4)-beta-D-GlcNAc-(1-&gt;4)-alpha-D-GlcNAc-diphospho-di-trans,poly-cis-dolichol + GDP + H(+)</text>
        <dbReference type="Rhea" id="RHEA:29515"/>
        <dbReference type="Rhea" id="RHEA-COMP:19511"/>
        <dbReference type="Rhea" id="RHEA-COMP:19513"/>
        <dbReference type="ChEBI" id="CHEBI:15378"/>
        <dbReference type="ChEBI" id="CHEBI:57527"/>
        <dbReference type="ChEBI" id="CHEBI:58189"/>
        <dbReference type="ChEBI" id="CHEBI:58472"/>
        <dbReference type="ChEBI" id="CHEBI:132510"/>
        <dbReference type="EC" id="2.4.1.132"/>
    </reaction>
    <physiologicalReaction direction="left-to-right" evidence="8 10">
        <dbReference type="Rhea" id="RHEA:29516"/>
    </physiologicalReaction>
</comment>
<dbReference type="PANTHER" id="PTHR45918:SF1">
    <property type="entry name" value="ALPHA-1,3_1,6-MANNOSYLTRANSFERASE ALG2"/>
    <property type="match status" value="1"/>
</dbReference>
<dbReference type="Pfam" id="PF00534">
    <property type="entry name" value="Glycos_transf_1"/>
    <property type="match status" value="1"/>
</dbReference>
<dbReference type="EMBL" id="CACVBM020001651">
    <property type="protein sequence ID" value="CAA7056692.1"/>
    <property type="molecule type" value="Genomic_DNA"/>
</dbReference>